<feature type="domain" description="SH3b" evidence="4">
    <location>
        <begin position="23"/>
        <end position="85"/>
    </location>
</feature>
<dbReference type="EMBL" id="BMJD01000001">
    <property type="protein sequence ID" value="GGB28522.1"/>
    <property type="molecule type" value="Genomic_DNA"/>
</dbReference>
<dbReference type="PANTHER" id="PTHR30404">
    <property type="entry name" value="N-ACETYLMURAMOYL-L-ALANINE AMIDASE"/>
    <property type="match status" value="1"/>
</dbReference>
<keyword evidence="2" id="KW-0961">Cell wall biogenesis/degradation</keyword>
<dbReference type="PIRSF" id="PIRSF037846">
    <property type="entry name" value="Autolysin_YrvJ_prd"/>
    <property type="match status" value="1"/>
</dbReference>
<dbReference type="PANTHER" id="PTHR30404:SF0">
    <property type="entry name" value="N-ACETYLMURAMOYL-L-ALANINE AMIDASE AMIC"/>
    <property type="match status" value="1"/>
</dbReference>
<dbReference type="Pfam" id="PF01520">
    <property type="entry name" value="Amidase_3"/>
    <property type="match status" value="1"/>
</dbReference>
<reference evidence="5" key="2">
    <citation type="submission" date="2020-09" db="EMBL/GenBank/DDBJ databases">
        <authorList>
            <person name="Sun Q."/>
            <person name="Zhou Y."/>
        </authorList>
    </citation>
    <scope>NUCLEOTIDE SEQUENCE</scope>
    <source>
        <strain evidence="5">CGMCC 1.15454</strain>
    </source>
</reference>
<feature type="domain" description="SH3b" evidence="4">
    <location>
        <begin position="97"/>
        <end position="160"/>
    </location>
</feature>
<dbReference type="Pfam" id="PF08239">
    <property type="entry name" value="SH3_3"/>
    <property type="match status" value="2"/>
</dbReference>
<feature type="chain" id="PRO_5040967324" description="SH3b domain-containing protein" evidence="3">
    <location>
        <begin position="24"/>
        <end position="348"/>
    </location>
</feature>
<evidence type="ECO:0000256" key="3">
    <source>
        <dbReference type="SAM" id="SignalP"/>
    </source>
</evidence>
<accession>A0A9W5TU44</accession>
<name>A0A9W5TU44_9BACI</name>
<dbReference type="InterPro" id="IPR050695">
    <property type="entry name" value="N-acetylmuramoyl_amidase_3"/>
</dbReference>
<dbReference type="Proteomes" id="UP000621492">
    <property type="component" value="Unassembled WGS sequence"/>
</dbReference>
<feature type="signal peptide" evidence="3">
    <location>
        <begin position="1"/>
        <end position="23"/>
    </location>
</feature>
<dbReference type="Gene3D" id="3.40.630.40">
    <property type="entry name" value="Zn-dependent exopeptidases"/>
    <property type="match status" value="1"/>
</dbReference>
<evidence type="ECO:0000313" key="6">
    <source>
        <dbReference type="Proteomes" id="UP000621492"/>
    </source>
</evidence>
<keyword evidence="6" id="KW-1185">Reference proteome</keyword>
<dbReference type="SUPFAM" id="SSF53187">
    <property type="entry name" value="Zn-dependent exopeptidases"/>
    <property type="match status" value="1"/>
</dbReference>
<evidence type="ECO:0000259" key="4">
    <source>
        <dbReference type="PROSITE" id="PS51781"/>
    </source>
</evidence>
<keyword evidence="1" id="KW-0378">Hydrolase</keyword>
<comment type="caution">
    <text evidence="5">The sequence shown here is derived from an EMBL/GenBank/DDBJ whole genome shotgun (WGS) entry which is preliminary data.</text>
</comment>
<dbReference type="InterPro" id="IPR002508">
    <property type="entry name" value="MurNAc-LAA_cat"/>
</dbReference>
<dbReference type="RefSeq" id="WP_188724566.1">
    <property type="nucleotide sequence ID" value="NZ_BMJD01000001.1"/>
</dbReference>
<evidence type="ECO:0000313" key="5">
    <source>
        <dbReference type="EMBL" id="GGB28522.1"/>
    </source>
</evidence>
<dbReference type="AlphaFoldDB" id="A0A9W5TU44"/>
<proteinExistence type="predicted"/>
<reference evidence="5" key="1">
    <citation type="journal article" date="2014" name="Int. J. Syst. Evol. Microbiol.">
        <title>Complete genome sequence of Corynebacterium casei LMG S-19264T (=DSM 44701T), isolated from a smear-ripened cheese.</title>
        <authorList>
            <consortium name="US DOE Joint Genome Institute (JGI-PGF)"/>
            <person name="Walter F."/>
            <person name="Albersmeier A."/>
            <person name="Kalinowski J."/>
            <person name="Ruckert C."/>
        </authorList>
    </citation>
    <scope>NUCLEOTIDE SEQUENCE</scope>
    <source>
        <strain evidence="5">CGMCC 1.15454</strain>
    </source>
</reference>
<dbReference type="GO" id="GO:0008745">
    <property type="term" value="F:N-acetylmuramoyl-L-alanine amidase activity"/>
    <property type="evidence" value="ECO:0007669"/>
    <property type="project" value="InterPro"/>
</dbReference>
<organism evidence="5 6">
    <name type="scientific">Lentibacillus populi</name>
    <dbReference type="NCBI Taxonomy" id="1827502"/>
    <lineage>
        <taxon>Bacteria</taxon>
        <taxon>Bacillati</taxon>
        <taxon>Bacillota</taxon>
        <taxon>Bacilli</taxon>
        <taxon>Bacillales</taxon>
        <taxon>Bacillaceae</taxon>
        <taxon>Lentibacillus</taxon>
    </lineage>
</organism>
<dbReference type="PROSITE" id="PS51781">
    <property type="entry name" value="SH3B"/>
    <property type="match status" value="2"/>
</dbReference>
<keyword evidence="3" id="KW-0732">Signal</keyword>
<dbReference type="SMART" id="SM00646">
    <property type="entry name" value="Ami_3"/>
    <property type="match status" value="1"/>
</dbReference>
<dbReference type="Gene3D" id="2.30.30.40">
    <property type="entry name" value="SH3 Domains"/>
    <property type="match status" value="2"/>
</dbReference>
<dbReference type="GO" id="GO:0071555">
    <property type="term" value="P:cell wall organization"/>
    <property type="evidence" value="ECO:0007669"/>
    <property type="project" value="UniProtKB-KW"/>
</dbReference>
<protein>
    <recommendedName>
        <fullName evidence="4">SH3b domain-containing protein</fullName>
    </recommendedName>
</protein>
<evidence type="ECO:0000256" key="1">
    <source>
        <dbReference type="ARBA" id="ARBA00022801"/>
    </source>
</evidence>
<evidence type="ECO:0000256" key="2">
    <source>
        <dbReference type="ARBA" id="ARBA00023316"/>
    </source>
</evidence>
<dbReference type="InterPro" id="IPR003646">
    <property type="entry name" value="SH3-like_bac-type"/>
</dbReference>
<dbReference type="CDD" id="cd02696">
    <property type="entry name" value="MurNAc-LAA"/>
    <property type="match status" value="1"/>
</dbReference>
<dbReference type="SMART" id="SM00287">
    <property type="entry name" value="SH3b"/>
    <property type="match status" value="2"/>
</dbReference>
<sequence length="348" mass="38900">MHILKMILLSCSILLTLLTTVHADEAIINGNQLNVRTGPGTDYQKIGSVNTGEAYPVIQQQGEWVEIQLTDGTGWITTEFVTLKQDKKTNTNDSSKETVKTITISYDNTQIRNGPSTDYEIIHFAKKGTVFKVVSENTEWYEISGKDIKGFVFKQLIDRHNSGINDNLNNKTIVIDAGHGGKDTGAIGATGIHEKNLTYKTALELQQELSTLGANVILTREKDDYISLASRTSLANIANTDAFVSIHYNSVPELPDVTGIGTYYYDDRNKSLANYIQKEVIKETQANDRGAAFEDFQVIRQNFKPAVLVELGFISNHEKEQLLRTDWYQKQLVNGIVAGLTKYFSHEQ</sequence>
<gene>
    <name evidence="5" type="ORF">GCM10011409_02310</name>
</gene>
<dbReference type="GO" id="GO:0009253">
    <property type="term" value="P:peptidoglycan catabolic process"/>
    <property type="evidence" value="ECO:0007669"/>
    <property type="project" value="InterPro"/>
</dbReference>
<dbReference type="GO" id="GO:0030288">
    <property type="term" value="C:outer membrane-bounded periplasmic space"/>
    <property type="evidence" value="ECO:0007669"/>
    <property type="project" value="TreeGrafter"/>
</dbReference>
<dbReference type="InterPro" id="IPR017293">
    <property type="entry name" value="N-acetylmuramoyl-L-ala_amidase"/>
</dbReference>